<evidence type="ECO:0000313" key="2">
    <source>
        <dbReference type="Proteomes" id="UP000000759"/>
    </source>
</evidence>
<reference evidence="1 2" key="1">
    <citation type="journal article" date="2008" name="Nature">
        <title>The Phaeodactylum genome reveals the evolutionary history of diatom genomes.</title>
        <authorList>
            <person name="Bowler C."/>
            <person name="Allen A.E."/>
            <person name="Badger J.H."/>
            <person name="Grimwood J."/>
            <person name="Jabbari K."/>
            <person name="Kuo A."/>
            <person name="Maheswari U."/>
            <person name="Martens C."/>
            <person name="Maumus F."/>
            <person name="Otillar R.P."/>
            <person name="Rayko E."/>
            <person name="Salamov A."/>
            <person name="Vandepoele K."/>
            <person name="Beszteri B."/>
            <person name="Gruber A."/>
            <person name="Heijde M."/>
            <person name="Katinka M."/>
            <person name="Mock T."/>
            <person name="Valentin K."/>
            <person name="Verret F."/>
            <person name="Berges J.A."/>
            <person name="Brownlee C."/>
            <person name="Cadoret J.P."/>
            <person name="Chiovitti A."/>
            <person name="Choi C.J."/>
            <person name="Coesel S."/>
            <person name="De Martino A."/>
            <person name="Detter J.C."/>
            <person name="Durkin C."/>
            <person name="Falciatore A."/>
            <person name="Fournet J."/>
            <person name="Haruta M."/>
            <person name="Huysman M.J."/>
            <person name="Jenkins B.D."/>
            <person name="Jiroutova K."/>
            <person name="Jorgensen R.E."/>
            <person name="Joubert Y."/>
            <person name="Kaplan A."/>
            <person name="Kroger N."/>
            <person name="Kroth P.G."/>
            <person name="La Roche J."/>
            <person name="Lindquist E."/>
            <person name="Lommer M."/>
            <person name="Martin-Jezequel V."/>
            <person name="Lopez P.J."/>
            <person name="Lucas S."/>
            <person name="Mangogna M."/>
            <person name="McGinnis K."/>
            <person name="Medlin L.K."/>
            <person name="Montsant A."/>
            <person name="Oudot-Le Secq M.P."/>
            <person name="Napoli C."/>
            <person name="Obornik M."/>
            <person name="Parker M.S."/>
            <person name="Petit J.L."/>
            <person name="Porcel B.M."/>
            <person name="Poulsen N."/>
            <person name="Robison M."/>
            <person name="Rychlewski L."/>
            <person name="Rynearson T.A."/>
            <person name="Schmutz J."/>
            <person name="Shapiro H."/>
            <person name="Siaut M."/>
            <person name="Stanley M."/>
            <person name="Sussman M.R."/>
            <person name="Taylor A.R."/>
            <person name="Vardi A."/>
            <person name="von Dassow P."/>
            <person name="Vyverman W."/>
            <person name="Willis A."/>
            <person name="Wyrwicz L.S."/>
            <person name="Rokhsar D.S."/>
            <person name="Weissenbach J."/>
            <person name="Armbrust E.V."/>
            <person name="Green B.R."/>
            <person name="Van de Peer Y."/>
            <person name="Grigoriev I.V."/>
        </authorList>
    </citation>
    <scope>NUCLEOTIDE SEQUENCE [LARGE SCALE GENOMIC DNA]</scope>
    <source>
        <strain evidence="1 2">CCAP 1055/1</strain>
    </source>
</reference>
<dbReference type="AlphaFoldDB" id="B7G4C7"/>
<dbReference type="RefSeq" id="XP_002181889.1">
    <property type="nucleotide sequence ID" value="XM_002181853.1"/>
</dbReference>
<organism evidence="1 2">
    <name type="scientific">Phaeodactylum tricornutum (strain CCAP 1055/1)</name>
    <dbReference type="NCBI Taxonomy" id="556484"/>
    <lineage>
        <taxon>Eukaryota</taxon>
        <taxon>Sar</taxon>
        <taxon>Stramenopiles</taxon>
        <taxon>Ochrophyta</taxon>
        <taxon>Bacillariophyta</taxon>
        <taxon>Bacillariophyceae</taxon>
        <taxon>Bacillariophycidae</taxon>
        <taxon>Naviculales</taxon>
        <taxon>Phaeodactylaceae</taxon>
        <taxon>Phaeodactylum</taxon>
    </lineage>
</organism>
<proteinExistence type="predicted"/>
<dbReference type="EMBL" id="CM000616">
    <property type="protein sequence ID" value="EEC46429.1"/>
    <property type="molecule type" value="Genomic_DNA"/>
</dbReference>
<gene>
    <name evidence="1" type="ORF">PHATRDRAFT_37898</name>
</gene>
<keyword evidence="2" id="KW-1185">Reference proteome</keyword>
<dbReference type="PaxDb" id="2850-Phatr37898"/>
<dbReference type="HOGENOM" id="CLU_1622212_0_0_1"/>
<name>B7G4C7_PHATC</name>
<protein>
    <submittedName>
        <fullName evidence="1">Uncharacterized protein</fullName>
    </submittedName>
</protein>
<dbReference type="InParanoid" id="B7G4C7"/>
<dbReference type="Proteomes" id="UP000000759">
    <property type="component" value="Chromosome 14"/>
</dbReference>
<dbReference type="KEGG" id="pti:PHATRDRAFT_37898"/>
<reference evidence="2" key="2">
    <citation type="submission" date="2008-08" db="EMBL/GenBank/DDBJ databases">
        <authorList>
            <consortium name="Diatom Consortium"/>
            <person name="Grigoriev I."/>
            <person name="Grimwood J."/>
            <person name="Kuo A."/>
            <person name="Otillar R.P."/>
            <person name="Salamov A."/>
            <person name="Detter J.C."/>
            <person name="Lindquist E."/>
            <person name="Shapiro H."/>
            <person name="Lucas S."/>
            <person name="Glavina del Rio T."/>
            <person name="Pitluck S."/>
            <person name="Rokhsar D."/>
            <person name="Bowler C."/>
        </authorList>
    </citation>
    <scope>GENOME REANNOTATION</scope>
    <source>
        <strain evidence="2">CCAP 1055/1</strain>
    </source>
</reference>
<dbReference type="GeneID" id="7202832"/>
<accession>B7G4C7</accession>
<evidence type="ECO:0000313" key="1">
    <source>
        <dbReference type="EMBL" id="EEC46429.1"/>
    </source>
</evidence>
<sequence>MQPSRDDQLVALHNKFISLERDVQQLKQDSIEFQQTLTAQMTQFQQYTTTQLALSQQGIAKSCNASAIYPADTLAIVPRQNRQNPPAIYPGTMKELREISRPACGTLLAFYGHQAQGTEDDCLQALAIILGVRGHLLYSISLLGRKRSFPTRDHFVRLQVHCRN</sequence>